<dbReference type="Proteomes" id="UP000657075">
    <property type="component" value="Unassembled WGS sequence"/>
</dbReference>
<dbReference type="GeneID" id="76207138"/>
<dbReference type="RefSeq" id="WP_188603031.1">
    <property type="nucleotide sequence ID" value="NZ_AP026830.1"/>
</dbReference>
<gene>
    <name evidence="4" type="ORF">GCM10007112_10990</name>
    <name evidence="3" type="ORF">Vsou_15900</name>
</gene>
<evidence type="ECO:0000313" key="4">
    <source>
        <dbReference type="EMBL" id="GGI75960.1"/>
    </source>
</evidence>
<dbReference type="InterPro" id="IPR051619">
    <property type="entry name" value="TypeII_TA_RNase_PINc/VapC"/>
</dbReference>
<sequence length="130" mass="14869">MRVIDSSALIKYFTRETGWERVRDLMLDGVMTVDLAIKEVANALWRKIIRGEVDYNIVLTIMRTLLEEAIPIIDQRKYVIRALELAVKYRITVYDAIFIVLALEQNMELITSDDAQADVAGKVGVRVILV</sequence>
<dbReference type="PANTHER" id="PTHR35901:SF1">
    <property type="entry name" value="EXONUCLEASE VAPC9"/>
    <property type="match status" value="1"/>
</dbReference>
<dbReference type="InterPro" id="IPR002716">
    <property type="entry name" value="PIN_dom"/>
</dbReference>
<dbReference type="Gene3D" id="3.40.50.1010">
    <property type="entry name" value="5'-nuclease"/>
    <property type="match status" value="1"/>
</dbReference>
<evidence type="ECO:0000256" key="1">
    <source>
        <dbReference type="ARBA" id="ARBA00022842"/>
    </source>
</evidence>
<reference evidence="4" key="2">
    <citation type="submission" date="2020-09" db="EMBL/GenBank/DDBJ databases">
        <authorList>
            <person name="Sun Q."/>
            <person name="Ohkuma M."/>
        </authorList>
    </citation>
    <scope>NUCLEOTIDE SEQUENCE</scope>
    <source>
        <strain evidence="4">JCM 11219</strain>
    </source>
</reference>
<reference evidence="3" key="4">
    <citation type="journal article" date="2023" name="Microbiol. Resour. Announc.">
        <title>Complete Genome Sequence of Vulcanisaeta souniana Strain IC-059, a Hyperthermophilic Archaeon Isolated from Hot Spring Water in Japan.</title>
        <authorList>
            <person name="Kato S."/>
            <person name="Itoh T."/>
            <person name="Wu L."/>
            <person name="Ma J."/>
            <person name="Ohkuma M."/>
        </authorList>
    </citation>
    <scope>NUCLEOTIDE SEQUENCE</scope>
    <source>
        <strain evidence="3">JCM 11219</strain>
    </source>
</reference>
<name>A0A830EH35_9CREN</name>
<proteinExistence type="predicted"/>
<accession>A0A830EH35</accession>
<dbReference type="Proteomes" id="UP001060771">
    <property type="component" value="Chromosome"/>
</dbReference>
<dbReference type="Pfam" id="PF01850">
    <property type="entry name" value="PIN"/>
    <property type="match status" value="1"/>
</dbReference>
<organism evidence="4 5">
    <name type="scientific">Vulcanisaeta souniana JCM 11219</name>
    <dbReference type="NCBI Taxonomy" id="1293586"/>
    <lineage>
        <taxon>Archaea</taxon>
        <taxon>Thermoproteota</taxon>
        <taxon>Thermoprotei</taxon>
        <taxon>Thermoproteales</taxon>
        <taxon>Thermoproteaceae</taxon>
        <taxon>Vulcanisaeta</taxon>
    </lineage>
</organism>
<dbReference type="PANTHER" id="PTHR35901">
    <property type="entry name" value="RIBONUCLEASE VAPC3"/>
    <property type="match status" value="1"/>
</dbReference>
<dbReference type="SUPFAM" id="SSF88723">
    <property type="entry name" value="PIN domain-like"/>
    <property type="match status" value="1"/>
</dbReference>
<evidence type="ECO:0000313" key="5">
    <source>
        <dbReference type="Proteomes" id="UP000657075"/>
    </source>
</evidence>
<protein>
    <submittedName>
        <fullName evidence="4">Nucleic acid-binding protein</fullName>
    </submittedName>
</protein>
<reference evidence="4" key="1">
    <citation type="journal article" date="2014" name="Int. J. Syst. Evol. Microbiol.">
        <title>Complete genome sequence of Corynebacterium casei LMG S-19264T (=DSM 44701T), isolated from a smear-ripened cheese.</title>
        <authorList>
            <consortium name="US DOE Joint Genome Institute (JGI-PGF)"/>
            <person name="Walter F."/>
            <person name="Albersmeier A."/>
            <person name="Kalinowski J."/>
            <person name="Ruckert C."/>
        </authorList>
    </citation>
    <scope>NUCLEOTIDE SEQUENCE</scope>
    <source>
        <strain evidence="4">JCM 11219</strain>
    </source>
</reference>
<dbReference type="InterPro" id="IPR044153">
    <property type="entry name" value="PIN_Pae0151-like"/>
</dbReference>
<keyword evidence="1" id="KW-0460">Magnesium</keyword>
<reference evidence="6" key="3">
    <citation type="submission" date="2022-09" db="EMBL/GenBank/DDBJ databases">
        <title>Complete genome sequence of Vulcanisaeta souniana.</title>
        <authorList>
            <person name="Kato S."/>
            <person name="Itoh T."/>
            <person name="Ohkuma M."/>
        </authorList>
    </citation>
    <scope>NUCLEOTIDE SEQUENCE [LARGE SCALE GENOMIC DNA]</scope>
    <source>
        <strain evidence="6">JCM 11219</strain>
    </source>
</reference>
<dbReference type="EMBL" id="AP026830">
    <property type="protein sequence ID" value="BDR92497.1"/>
    <property type="molecule type" value="Genomic_DNA"/>
</dbReference>
<feature type="domain" description="PIN" evidence="2">
    <location>
        <begin position="3"/>
        <end position="121"/>
    </location>
</feature>
<keyword evidence="6" id="KW-1185">Reference proteome</keyword>
<dbReference type="AlphaFoldDB" id="A0A830EH35"/>
<dbReference type="EMBL" id="BMNM01000003">
    <property type="protein sequence ID" value="GGI75960.1"/>
    <property type="molecule type" value="Genomic_DNA"/>
</dbReference>
<dbReference type="OrthoDB" id="269293at2157"/>
<evidence type="ECO:0000259" key="2">
    <source>
        <dbReference type="Pfam" id="PF01850"/>
    </source>
</evidence>
<evidence type="ECO:0000313" key="3">
    <source>
        <dbReference type="EMBL" id="BDR92497.1"/>
    </source>
</evidence>
<evidence type="ECO:0000313" key="6">
    <source>
        <dbReference type="Proteomes" id="UP001060771"/>
    </source>
</evidence>
<dbReference type="CDD" id="cd09873">
    <property type="entry name" value="PIN_Pae0151-like"/>
    <property type="match status" value="1"/>
</dbReference>
<dbReference type="InterPro" id="IPR029060">
    <property type="entry name" value="PIN-like_dom_sf"/>
</dbReference>